<dbReference type="Proteomes" id="UP000013827">
    <property type="component" value="Unassembled WGS sequence"/>
</dbReference>
<proteinExistence type="predicted"/>
<dbReference type="GeneID" id="17250976"/>
<dbReference type="RefSeq" id="XP_005757293.1">
    <property type="nucleotide sequence ID" value="XM_005757236.1"/>
</dbReference>
<reference evidence="1" key="2">
    <citation type="submission" date="2024-10" db="UniProtKB">
        <authorList>
            <consortium name="EnsemblProtists"/>
        </authorList>
    </citation>
    <scope>IDENTIFICATION</scope>
</reference>
<accession>A0A0D3I0S9</accession>
<evidence type="ECO:0000313" key="1">
    <source>
        <dbReference type="EnsemblProtists" id="EOD04864"/>
    </source>
</evidence>
<dbReference type="PaxDb" id="2903-EOD04864"/>
<dbReference type="AlphaFoldDB" id="A0A0D3I0S9"/>
<evidence type="ECO:0000313" key="2">
    <source>
        <dbReference type="Proteomes" id="UP000013827"/>
    </source>
</evidence>
<dbReference type="HOGENOM" id="CLU_1130823_0_0_1"/>
<protein>
    <submittedName>
        <fullName evidence="1">Uncharacterized protein</fullName>
    </submittedName>
</protein>
<dbReference type="eggNOG" id="ENOG502SHXD">
    <property type="taxonomic scope" value="Eukaryota"/>
</dbReference>
<dbReference type="EnsemblProtists" id="EOD04864">
    <property type="protein sequence ID" value="EOD04864"/>
    <property type="gene ID" value="EMIHUDRAFT_466130"/>
</dbReference>
<dbReference type="KEGG" id="ehx:EMIHUDRAFT_466130"/>
<organism evidence="1 2">
    <name type="scientific">Emiliania huxleyi (strain CCMP1516)</name>
    <dbReference type="NCBI Taxonomy" id="280463"/>
    <lineage>
        <taxon>Eukaryota</taxon>
        <taxon>Haptista</taxon>
        <taxon>Haptophyta</taxon>
        <taxon>Prymnesiophyceae</taxon>
        <taxon>Isochrysidales</taxon>
        <taxon>Noelaerhabdaceae</taxon>
        <taxon>Emiliania</taxon>
    </lineage>
</organism>
<reference evidence="2" key="1">
    <citation type="journal article" date="2013" name="Nature">
        <title>Pan genome of the phytoplankton Emiliania underpins its global distribution.</title>
        <authorList>
            <person name="Read B.A."/>
            <person name="Kegel J."/>
            <person name="Klute M.J."/>
            <person name="Kuo A."/>
            <person name="Lefebvre S.C."/>
            <person name="Maumus F."/>
            <person name="Mayer C."/>
            <person name="Miller J."/>
            <person name="Monier A."/>
            <person name="Salamov A."/>
            <person name="Young J."/>
            <person name="Aguilar M."/>
            <person name="Claverie J.M."/>
            <person name="Frickenhaus S."/>
            <person name="Gonzalez K."/>
            <person name="Herman E.K."/>
            <person name="Lin Y.C."/>
            <person name="Napier J."/>
            <person name="Ogata H."/>
            <person name="Sarno A.F."/>
            <person name="Shmutz J."/>
            <person name="Schroeder D."/>
            <person name="de Vargas C."/>
            <person name="Verret F."/>
            <person name="von Dassow P."/>
            <person name="Valentin K."/>
            <person name="Van de Peer Y."/>
            <person name="Wheeler G."/>
            <person name="Dacks J.B."/>
            <person name="Delwiche C.F."/>
            <person name="Dyhrman S.T."/>
            <person name="Glockner G."/>
            <person name="John U."/>
            <person name="Richards T."/>
            <person name="Worden A.Z."/>
            <person name="Zhang X."/>
            <person name="Grigoriev I.V."/>
            <person name="Allen A.E."/>
            <person name="Bidle K."/>
            <person name="Borodovsky M."/>
            <person name="Bowler C."/>
            <person name="Brownlee C."/>
            <person name="Cock J.M."/>
            <person name="Elias M."/>
            <person name="Gladyshev V.N."/>
            <person name="Groth M."/>
            <person name="Guda C."/>
            <person name="Hadaegh A."/>
            <person name="Iglesias-Rodriguez M.D."/>
            <person name="Jenkins J."/>
            <person name="Jones B.M."/>
            <person name="Lawson T."/>
            <person name="Leese F."/>
            <person name="Lindquist E."/>
            <person name="Lobanov A."/>
            <person name="Lomsadze A."/>
            <person name="Malik S.B."/>
            <person name="Marsh M.E."/>
            <person name="Mackinder L."/>
            <person name="Mock T."/>
            <person name="Mueller-Roeber B."/>
            <person name="Pagarete A."/>
            <person name="Parker M."/>
            <person name="Probert I."/>
            <person name="Quesneville H."/>
            <person name="Raines C."/>
            <person name="Rensing S.A."/>
            <person name="Riano-Pachon D.M."/>
            <person name="Richier S."/>
            <person name="Rokitta S."/>
            <person name="Shiraiwa Y."/>
            <person name="Soanes D.M."/>
            <person name="van der Giezen M."/>
            <person name="Wahlund T.M."/>
            <person name="Williams B."/>
            <person name="Wilson W."/>
            <person name="Wolfe G."/>
            <person name="Wurch L.L."/>
        </authorList>
    </citation>
    <scope>NUCLEOTIDE SEQUENCE</scope>
</reference>
<name>A0A0D3I0S9_EMIH1</name>
<keyword evidence="2" id="KW-1185">Reference proteome</keyword>
<sequence length="246" mass="26625">MMAGLTLGSVAAGMPMQGFAPSHQDNMNGEYPLSKTPGGKASHIKRFADYPGGVESFEVYSPPMTTLYSQVWWSPLPPVDLPADIVRRYNGTAMALVGWEVDQVRRTSEGVEKSVPMSASYNHHWDSWLIGAEARVRKVSLSGPDDPAAADLAGRRSGCGAELPWDQPQYVVEGPEWSVRGHPTHAALTSGNGGEFRKTLHGFAPGYALVVDSPAQLQITPMNIDTWNREAMDLSGPGCGQRDPFD</sequence>